<dbReference type="EMBL" id="GBRH01178881">
    <property type="protein sequence ID" value="JAE19015.1"/>
    <property type="molecule type" value="Transcribed_RNA"/>
</dbReference>
<reference evidence="1" key="2">
    <citation type="journal article" date="2015" name="Data Brief">
        <title>Shoot transcriptome of the giant reed, Arundo donax.</title>
        <authorList>
            <person name="Barrero R.A."/>
            <person name="Guerrero F.D."/>
            <person name="Moolhuijzen P."/>
            <person name="Goolsby J.A."/>
            <person name="Tidwell J."/>
            <person name="Bellgard S.E."/>
            <person name="Bellgard M.I."/>
        </authorList>
    </citation>
    <scope>NUCLEOTIDE SEQUENCE</scope>
    <source>
        <tissue evidence="1">Shoot tissue taken approximately 20 cm above the soil surface</tissue>
    </source>
</reference>
<protein>
    <submittedName>
        <fullName evidence="1">Uncharacterized protein</fullName>
    </submittedName>
</protein>
<accession>A0A0A9G1R4</accession>
<sequence length="29" mass="3316">MARQGTNVHDQINCMMDRTKLAALLLKDQ</sequence>
<dbReference type="AlphaFoldDB" id="A0A0A9G1R4"/>
<proteinExistence type="predicted"/>
<name>A0A0A9G1R4_ARUDO</name>
<reference evidence="1" key="1">
    <citation type="submission" date="2014-09" db="EMBL/GenBank/DDBJ databases">
        <authorList>
            <person name="Magalhaes I.L.F."/>
            <person name="Oliveira U."/>
            <person name="Santos F.R."/>
            <person name="Vidigal T.H.D.A."/>
            <person name="Brescovit A.D."/>
            <person name="Santos A.J."/>
        </authorList>
    </citation>
    <scope>NUCLEOTIDE SEQUENCE</scope>
    <source>
        <tissue evidence="1">Shoot tissue taken approximately 20 cm above the soil surface</tissue>
    </source>
</reference>
<evidence type="ECO:0000313" key="1">
    <source>
        <dbReference type="EMBL" id="JAE19015.1"/>
    </source>
</evidence>
<organism evidence="1">
    <name type="scientific">Arundo donax</name>
    <name type="common">Giant reed</name>
    <name type="synonym">Donax arundinaceus</name>
    <dbReference type="NCBI Taxonomy" id="35708"/>
    <lineage>
        <taxon>Eukaryota</taxon>
        <taxon>Viridiplantae</taxon>
        <taxon>Streptophyta</taxon>
        <taxon>Embryophyta</taxon>
        <taxon>Tracheophyta</taxon>
        <taxon>Spermatophyta</taxon>
        <taxon>Magnoliopsida</taxon>
        <taxon>Liliopsida</taxon>
        <taxon>Poales</taxon>
        <taxon>Poaceae</taxon>
        <taxon>PACMAD clade</taxon>
        <taxon>Arundinoideae</taxon>
        <taxon>Arundineae</taxon>
        <taxon>Arundo</taxon>
    </lineage>
</organism>